<accession>F6I5I4</accession>
<dbReference type="OrthoDB" id="428159at2759"/>
<reference evidence="2" key="1">
    <citation type="journal article" date="2007" name="Nature">
        <title>The grapevine genome sequence suggests ancestral hexaploidization in major angiosperm phyla.</title>
        <authorList>
            <consortium name="The French-Italian Public Consortium for Grapevine Genome Characterization."/>
            <person name="Jaillon O."/>
            <person name="Aury J.-M."/>
            <person name="Noel B."/>
            <person name="Policriti A."/>
            <person name="Clepet C."/>
            <person name="Casagrande A."/>
            <person name="Choisne N."/>
            <person name="Aubourg S."/>
            <person name="Vitulo N."/>
            <person name="Jubin C."/>
            <person name="Vezzi A."/>
            <person name="Legeai F."/>
            <person name="Hugueney P."/>
            <person name="Dasilva C."/>
            <person name="Horner D."/>
            <person name="Mica E."/>
            <person name="Jublot D."/>
            <person name="Poulain J."/>
            <person name="Bruyere C."/>
            <person name="Billault A."/>
            <person name="Segurens B."/>
            <person name="Gouyvenoux M."/>
            <person name="Ugarte E."/>
            <person name="Cattonaro F."/>
            <person name="Anthouard V."/>
            <person name="Vico V."/>
            <person name="Del Fabbro C."/>
            <person name="Alaux M."/>
            <person name="Di Gaspero G."/>
            <person name="Dumas V."/>
            <person name="Felice N."/>
            <person name="Paillard S."/>
            <person name="Juman I."/>
            <person name="Moroldo M."/>
            <person name="Scalabrin S."/>
            <person name="Canaguier A."/>
            <person name="Le Clainche I."/>
            <person name="Malacrida G."/>
            <person name="Durand E."/>
            <person name="Pesole G."/>
            <person name="Laucou V."/>
            <person name="Chatelet P."/>
            <person name="Merdinoglu D."/>
            <person name="Delledonne M."/>
            <person name="Pezzotti M."/>
            <person name="Lecharny A."/>
            <person name="Scarpelli C."/>
            <person name="Artiguenave F."/>
            <person name="Pe M.E."/>
            <person name="Valle G."/>
            <person name="Morgante M."/>
            <person name="Caboche M."/>
            <person name="Adam-Blondon A.-F."/>
            <person name="Weissenbach J."/>
            <person name="Quetier F."/>
            <person name="Wincker P."/>
        </authorList>
    </citation>
    <scope>NUCLEOTIDE SEQUENCE [LARGE SCALE GENOMIC DNA]</scope>
    <source>
        <strain evidence="2">cv. Pinot noir / PN40024</strain>
    </source>
</reference>
<keyword evidence="2" id="KW-1185">Reference proteome</keyword>
<evidence type="ECO:0000313" key="2">
    <source>
        <dbReference type="Proteomes" id="UP000009183"/>
    </source>
</evidence>
<dbReference type="PaxDb" id="29760-VIT_15s0024g00130.t01"/>
<dbReference type="Proteomes" id="UP000009183">
    <property type="component" value="Chromosome 15"/>
</dbReference>
<dbReference type="EMBL" id="FN596748">
    <property type="protein sequence ID" value="CCB62202.1"/>
    <property type="molecule type" value="Genomic_DNA"/>
</dbReference>
<sequence length="114" mass="12276">MVALEAHIAFGLRFSALTIMKQNPVGSFNGKVRGGQVNKTVEILGLEIYCSTSQGTLSLIAIDDAADSKLGGDARLEGNKNDYILAPFDVSMTLLVCIFDQNPFTIGFAFLFVI</sequence>
<gene>
    <name evidence="1" type="ordered locus">VIT_15s0024g00130</name>
</gene>
<dbReference type="InParanoid" id="F6I5I4"/>
<organism evidence="1 2">
    <name type="scientific">Vitis vinifera</name>
    <name type="common">Grape</name>
    <dbReference type="NCBI Taxonomy" id="29760"/>
    <lineage>
        <taxon>Eukaryota</taxon>
        <taxon>Viridiplantae</taxon>
        <taxon>Streptophyta</taxon>
        <taxon>Embryophyta</taxon>
        <taxon>Tracheophyta</taxon>
        <taxon>Spermatophyta</taxon>
        <taxon>Magnoliopsida</taxon>
        <taxon>eudicotyledons</taxon>
        <taxon>Gunneridae</taxon>
        <taxon>Pentapetalae</taxon>
        <taxon>rosids</taxon>
        <taxon>Vitales</taxon>
        <taxon>Vitaceae</taxon>
        <taxon>Viteae</taxon>
        <taxon>Vitis</taxon>
    </lineage>
</organism>
<dbReference type="AlphaFoldDB" id="F6I5I4"/>
<name>F6I5I4_VITVI</name>
<dbReference type="HOGENOM" id="CLU_2125603_0_0_1"/>
<evidence type="ECO:0000313" key="1">
    <source>
        <dbReference type="EMBL" id="CCB62202.1"/>
    </source>
</evidence>
<proteinExistence type="predicted"/>
<protein>
    <submittedName>
        <fullName evidence="1">Uncharacterized protein</fullName>
    </submittedName>
</protein>